<feature type="transmembrane region" description="Helical" evidence="1">
    <location>
        <begin position="12"/>
        <end position="29"/>
    </location>
</feature>
<organism evidence="2 3">
    <name type="scientific">Mycoplasma haemofelis (strain Langford 1)</name>
    <name type="common">Haemobartonella felis</name>
    <dbReference type="NCBI Taxonomy" id="941640"/>
    <lineage>
        <taxon>Bacteria</taxon>
        <taxon>Bacillati</taxon>
        <taxon>Mycoplasmatota</taxon>
        <taxon>Mollicutes</taxon>
        <taxon>Mycoplasmataceae</taxon>
        <taxon>Mycoplasma</taxon>
    </lineage>
</organism>
<keyword evidence="1" id="KW-1133">Transmembrane helix</keyword>
<dbReference type="HOGENOM" id="CLU_1538390_0_0_14"/>
<dbReference type="AlphaFoldDB" id="E8ZJW6"/>
<dbReference type="KEGG" id="mha:HF1_14290"/>
<sequence>MKQLILKWKSWYWYLVLLFNFLIALVLVIERILVNKSVIETGNTGNTGGLVLLCVAPPLIAPLLLVYMYYSLKEYRACKEIIKPNRFKYFWKGATASFISYNLLIISLLVSYKVGSSTATAVSYTSLALSCALGVTSSAFLTMYEFCVSFDIFYNKNKETIIKTYFIENAHRRR</sequence>
<evidence type="ECO:0000256" key="1">
    <source>
        <dbReference type="SAM" id="Phobius"/>
    </source>
</evidence>
<feature type="transmembrane region" description="Helical" evidence="1">
    <location>
        <begin position="90"/>
        <end position="112"/>
    </location>
</feature>
<reference evidence="2 3" key="1">
    <citation type="journal article" date="2011" name="J. Bacteriol.">
        <title>Complete genome sequence of Mycoplasma haemofelis, a hemotropic mycoplasma.</title>
        <authorList>
            <person name="Barker E.N."/>
            <person name="Helps C.R."/>
            <person name="Peters I.R."/>
            <person name="Darby A.C."/>
            <person name="Radford A.D."/>
            <person name="Tasker S."/>
        </authorList>
    </citation>
    <scope>NUCLEOTIDE SEQUENCE [LARGE SCALE GENOMIC DNA]</scope>
    <source>
        <strain evidence="2 3">Langford 1</strain>
    </source>
</reference>
<accession>E8ZJW6</accession>
<feature type="transmembrane region" description="Helical" evidence="1">
    <location>
        <begin position="124"/>
        <end position="148"/>
    </location>
</feature>
<dbReference type="OrthoDB" id="398013at2"/>
<keyword evidence="1" id="KW-0472">Membrane</keyword>
<evidence type="ECO:0000313" key="3">
    <source>
        <dbReference type="Proteomes" id="UP000008637"/>
    </source>
</evidence>
<protein>
    <submittedName>
        <fullName evidence="2">Uncharacterized protein</fullName>
    </submittedName>
</protein>
<gene>
    <name evidence="2" type="ORF">HF1_14290</name>
</gene>
<feature type="transmembrane region" description="Helical" evidence="1">
    <location>
        <begin position="49"/>
        <end position="70"/>
    </location>
</feature>
<proteinExistence type="predicted"/>
<dbReference type="Proteomes" id="UP000008637">
    <property type="component" value="Chromosome"/>
</dbReference>
<keyword evidence="3" id="KW-1185">Reference proteome</keyword>
<keyword evidence="1" id="KW-0812">Transmembrane</keyword>
<evidence type="ECO:0000313" key="2">
    <source>
        <dbReference type="EMBL" id="CBY93437.1"/>
    </source>
</evidence>
<dbReference type="EMBL" id="FR773153">
    <property type="protein sequence ID" value="CBY93437.1"/>
    <property type="molecule type" value="Genomic_DNA"/>
</dbReference>
<name>E8ZJW6_MYCHL</name>